<dbReference type="InterPro" id="IPR000008">
    <property type="entry name" value="C2_dom"/>
</dbReference>
<protein>
    <recommendedName>
        <fullName evidence="3">C2 domain-containing protein</fullName>
    </recommendedName>
</protein>
<dbReference type="SMART" id="SM00685">
    <property type="entry name" value="DM14"/>
    <property type="match status" value="4"/>
</dbReference>
<feature type="compositionally biased region" description="Basic and acidic residues" evidence="2">
    <location>
        <begin position="75"/>
        <end position="86"/>
    </location>
</feature>
<feature type="compositionally biased region" description="Low complexity" evidence="2">
    <location>
        <begin position="764"/>
        <end position="775"/>
    </location>
</feature>
<dbReference type="PANTHER" id="PTHR13076">
    <property type="entry name" value="COILED-COIL AND C2 DOMAIN-CONTAINING PROTEIN 1-LIKE"/>
    <property type="match status" value="1"/>
</dbReference>
<organism evidence="4 5">
    <name type="scientific">Paragonimus skrjabini miyazakii</name>
    <dbReference type="NCBI Taxonomy" id="59628"/>
    <lineage>
        <taxon>Eukaryota</taxon>
        <taxon>Metazoa</taxon>
        <taxon>Spiralia</taxon>
        <taxon>Lophotrochozoa</taxon>
        <taxon>Platyhelminthes</taxon>
        <taxon>Trematoda</taxon>
        <taxon>Digenea</taxon>
        <taxon>Plagiorchiida</taxon>
        <taxon>Troglotremata</taxon>
        <taxon>Troglotrematidae</taxon>
        <taxon>Paragonimus</taxon>
    </lineage>
</organism>
<dbReference type="Proteomes" id="UP000822476">
    <property type="component" value="Unassembled WGS sequence"/>
</dbReference>
<comment type="similarity">
    <text evidence="1">Belongs to the CC2D1 family.</text>
</comment>
<evidence type="ECO:0000256" key="1">
    <source>
        <dbReference type="ARBA" id="ARBA00010672"/>
    </source>
</evidence>
<feature type="domain" description="C2" evidence="3">
    <location>
        <begin position="570"/>
        <end position="704"/>
    </location>
</feature>
<dbReference type="PANTHER" id="PTHR13076:SF9">
    <property type="entry name" value="COILED-COIL AND C2 DOMAIN-CONTAINING PROTEIN 1-LIKE"/>
    <property type="match status" value="1"/>
</dbReference>
<dbReference type="Pfam" id="PF21528">
    <property type="entry name" value="CC2D1A-B_DM14"/>
    <property type="match status" value="2"/>
</dbReference>
<gene>
    <name evidence="4" type="ORF">EG68_04715</name>
</gene>
<feature type="region of interest" description="Disordered" evidence="2">
    <location>
        <begin position="760"/>
        <end position="788"/>
    </location>
</feature>
<dbReference type="GO" id="GO:0001227">
    <property type="term" value="F:DNA-binding transcription repressor activity, RNA polymerase II-specific"/>
    <property type="evidence" value="ECO:0007669"/>
    <property type="project" value="InterPro"/>
</dbReference>
<dbReference type="AlphaFoldDB" id="A0A8S9Z4I9"/>
<name>A0A8S9Z4I9_9TREM</name>
<dbReference type="InterPro" id="IPR039725">
    <property type="entry name" value="CC2D1A/B"/>
</dbReference>
<dbReference type="OrthoDB" id="19996at2759"/>
<feature type="region of interest" description="Disordered" evidence="2">
    <location>
        <begin position="75"/>
        <end position="94"/>
    </location>
</feature>
<proteinExistence type="inferred from homology"/>
<comment type="caution">
    <text evidence="4">The sequence shown here is derived from an EMBL/GenBank/DDBJ whole genome shotgun (WGS) entry which is preliminary data.</text>
</comment>
<dbReference type="InterPro" id="IPR035892">
    <property type="entry name" value="C2_domain_sf"/>
</dbReference>
<accession>A0A8S9Z4I9</accession>
<reference evidence="4" key="1">
    <citation type="submission" date="2019-07" db="EMBL/GenBank/DDBJ databases">
        <title>Annotation for the trematode Paragonimus miyazaki's.</title>
        <authorList>
            <person name="Choi Y.-J."/>
        </authorList>
    </citation>
    <scope>NUCLEOTIDE SEQUENCE</scope>
    <source>
        <strain evidence="4">Japan</strain>
    </source>
</reference>
<dbReference type="Gene3D" id="2.60.40.150">
    <property type="entry name" value="C2 domain"/>
    <property type="match status" value="1"/>
</dbReference>
<dbReference type="InterPro" id="IPR006608">
    <property type="entry name" value="CC2D1A/B_DM14"/>
</dbReference>
<evidence type="ECO:0000313" key="5">
    <source>
        <dbReference type="Proteomes" id="UP000822476"/>
    </source>
</evidence>
<sequence length="925" mass="101999">MPKIKRIVKEKISLPLFHDNDNVLELNTSDLENELKDLLGDEGVLAMESDDDPSEEIDESDPKLLAELEAFVSDDGHKRAKSDSTAHEAPSGVSAAEIQERISAYKSSIQILKSTQPANTSHLRRLERILQQLDSLASQVAKGQVIQPDELPPPPPPIPPSVTLCEPQNPPTTAVSDELTQLATDVKVDDEATVTDPSASPLTHALAALKRRGQEYKLAAIKARDSGQIPRAKELLSAAKFIEEMLPKLASGEEQFDPETDMPPPPDQFVGPVDEPEAPTAGESAAPRSPPHVASSPPISQIMMSPVVTMENVRLRADYYKALLVEAKKDPAESAKARRLVRILTQYENAMKAVEYGVTTFNYNELPPPPNCPPLSTLAVKHTGTVPKSTISASSSDADKKQRMVTLLKARQTELKTAALKAKETGNLDLAKTHLRAAHSIDPMIQSIEAGIPIDLSQLPKSPSATGALGTDGGSNDSTGLAYKGPVLTGITCDPPRTFELTMSTTEDKHVRQQVLSDQFREQAREAEKLAARLTQVGFGELAGKMTELAKISYASLKAVRSDVPYYFEWANLPQLNVNHDLAERKLEVCVLRGFVYPIPPDVAGADKLDTQVEVHLPIPSSDNPQKHSTEWIKHTRDPDYSNTVSLFDVDTKSRSFQFLVKNNRGLRASVFYSRGLFRSARLLGTANFSLKDLLHSATISPIADLMEGRKAVGGRLQIRVRQRSSGSGPQVIACRKPWLCLSFPKSVPPSVKHISPKTMLHETSGSSHHSTSGSRPSPDGHREHSPRTVVVSADNRNESVSSGDSRHHQSTYKLYSLTVLKSDKTQTEQYLRDPQLTQTDRDKYEHRLRVINDLIEGLQHRLLGPDASTQLKTYVNELNALADETDRKYRDAKRRGAESDMVEYKRRLELILGELDYYQKKSRA</sequence>
<evidence type="ECO:0000313" key="4">
    <source>
        <dbReference type="EMBL" id="KAF7258047.1"/>
    </source>
</evidence>
<dbReference type="EMBL" id="JTDE01001987">
    <property type="protein sequence ID" value="KAF7258047.1"/>
    <property type="molecule type" value="Genomic_DNA"/>
</dbReference>
<feature type="region of interest" description="Disordered" evidence="2">
    <location>
        <begin position="252"/>
        <end position="299"/>
    </location>
</feature>
<evidence type="ECO:0000259" key="3">
    <source>
        <dbReference type="PROSITE" id="PS50004"/>
    </source>
</evidence>
<evidence type="ECO:0000256" key="2">
    <source>
        <dbReference type="SAM" id="MobiDB-lite"/>
    </source>
</evidence>
<dbReference type="PROSITE" id="PS50004">
    <property type="entry name" value="C2"/>
    <property type="match status" value="1"/>
</dbReference>
<dbReference type="SUPFAM" id="SSF49562">
    <property type="entry name" value="C2 domain (Calcium/lipid-binding domain, CaLB)"/>
    <property type="match status" value="1"/>
</dbReference>
<keyword evidence="5" id="KW-1185">Reference proteome</keyword>